<dbReference type="InterPro" id="IPR001638">
    <property type="entry name" value="Solute-binding_3/MltF_N"/>
</dbReference>
<dbReference type="GO" id="GO:0030313">
    <property type="term" value="C:cell envelope"/>
    <property type="evidence" value="ECO:0007669"/>
    <property type="project" value="UniProtKB-SubCell"/>
</dbReference>
<dbReference type="SMART" id="SM00062">
    <property type="entry name" value="PBPb"/>
    <property type="match status" value="1"/>
</dbReference>
<dbReference type="PROSITE" id="PS01039">
    <property type="entry name" value="SBP_BACTERIAL_3"/>
    <property type="match status" value="1"/>
</dbReference>
<dbReference type="InterPro" id="IPR018313">
    <property type="entry name" value="SBP_3_CS"/>
</dbReference>
<dbReference type="InterPro" id="IPR001320">
    <property type="entry name" value="Iontro_rcpt_C"/>
</dbReference>
<organism evidence="7 8">
    <name type="scientific">Ochrobactrum quorumnocens</name>
    <dbReference type="NCBI Taxonomy" id="271865"/>
    <lineage>
        <taxon>Bacteria</taxon>
        <taxon>Pseudomonadati</taxon>
        <taxon>Pseudomonadota</taxon>
        <taxon>Alphaproteobacteria</taxon>
        <taxon>Hyphomicrobiales</taxon>
        <taxon>Brucellaceae</taxon>
        <taxon>Brucella/Ochrobactrum group</taxon>
        <taxon>Ochrobactrum</taxon>
    </lineage>
</organism>
<comment type="similarity">
    <text evidence="2 4">Belongs to the bacterial solute-binding protein 3 family.</text>
</comment>
<dbReference type="AlphaFoldDB" id="A0A248UBZ5"/>
<dbReference type="KEGG" id="och:CES85_5107"/>
<dbReference type="GO" id="GO:0015276">
    <property type="term" value="F:ligand-gated monoatomic ion channel activity"/>
    <property type="evidence" value="ECO:0007669"/>
    <property type="project" value="InterPro"/>
</dbReference>
<sequence>MGRGFQGFNLNKNRAKNEGTMFKKIAAISLCTLSVLYSGSVLAKEWKSVTVGVEGAFPPFNLTTPSGELQGLDLDVIKEVCKRAELDCTIVAQDWDGQIPSLLAGKFDVVLTMGPNPERRKVIDFSDPYVITPNTFLVPAEGPLANLPHSGESLNTDTEEGKKALADLKEAVKGTTLGASLSTSQLQFVEQNFGDVAQVRSYKGSEQVKLDLQSGRLDGQYDNVVFARDRAEKSNGALKITGPLLVGGIQATNVCIGLRKDEPELKAKLNKALGEMQADGTLSKMSEKWFSMDLSPKG</sequence>
<evidence type="ECO:0000256" key="3">
    <source>
        <dbReference type="ARBA" id="ARBA00022729"/>
    </source>
</evidence>
<evidence type="ECO:0000313" key="8">
    <source>
        <dbReference type="Proteomes" id="UP000215256"/>
    </source>
</evidence>
<proteinExistence type="inferred from homology"/>
<evidence type="ECO:0000256" key="1">
    <source>
        <dbReference type="ARBA" id="ARBA00004196"/>
    </source>
</evidence>
<reference evidence="7 8" key="1">
    <citation type="submission" date="2017-07" db="EMBL/GenBank/DDBJ databases">
        <title>Phylogenetic study on the rhizospheric bacterium Ochrobactrum sp. A44.</title>
        <authorList>
            <person name="Krzyzanowska D.M."/>
            <person name="Ossowicki A."/>
            <person name="Rajewska M."/>
            <person name="Maciag T."/>
            <person name="Kaczynski Z."/>
            <person name="Czerwicka M."/>
            <person name="Jafra S."/>
        </authorList>
    </citation>
    <scope>NUCLEOTIDE SEQUENCE [LARGE SCALE GENOMIC DNA]</scope>
    <source>
        <strain evidence="7 8">A44</strain>
    </source>
</reference>
<evidence type="ECO:0000259" key="5">
    <source>
        <dbReference type="SMART" id="SM00062"/>
    </source>
</evidence>
<comment type="subcellular location">
    <subcellularLocation>
        <location evidence="1">Cell envelope</location>
    </subcellularLocation>
</comment>
<dbReference type="Pfam" id="PF00497">
    <property type="entry name" value="SBP_bac_3"/>
    <property type="match status" value="1"/>
</dbReference>
<accession>A0A248UBZ5</accession>
<protein>
    <submittedName>
        <fullName evidence="7">Bacterial extracellular solute-binding, 3 family protein</fullName>
    </submittedName>
</protein>
<dbReference type="GO" id="GO:0016020">
    <property type="term" value="C:membrane"/>
    <property type="evidence" value="ECO:0007669"/>
    <property type="project" value="InterPro"/>
</dbReference>
<evidence type="ECO:0000259" key="6">
    <source>
        <dbReference type="SMART" id="SM00079"/>
    </source>
</evidence>
<dbReference type="Proteomes" id="UP000215256">
    <property type="component" value="Chromosome 2"/>
</dbReference>
<evidence type="ECO:0000313" key="7">
    <source>
        <dbReference type="EMBL" id="ASV84313.1"/>
    </source>
</evidence>
<feature type="domain" description="Ionotropic glutamate receptor C-terminal" evidence="6">
    <location>
        <begin position="48"/>
        <end position="292"/>
    </location>
</feature>
<name>A0A248UBZ5_9HYPH</name>
<feature type="domain" description="Solute-binding protein family 3/N-terminal" evidence="5">
    <location>
        <begin position="48"/>
        <end position="293"/>
    </location>
</feature>
<dbReference type="PANTHER" id="PTHR35936:SF17">
    <property type="entry name" value="ARGININE-BINDING EXTRACELLULAR PROTEIN ARTP"/>
    <property type="match status" value="1"/>
</dbReference>
<dbReference type="EMBL" id="CP022603">
    <property type="protein sequence ID" value="ASV84313.1"/>
    <property type="molecule type" value="Genomic_DNA"/>
</dbReference>
<keyword evidence="3" id="KW-0732">Signal</keyword>
<dbReference type="SMART" id="SM00079">
    <property type="entry name" value="PBPe"/>
    <property type="match status" value="1"/>
</dbReference>
<evidence type="ECO:0000256" key="4">
    <source>
        <dbReference type="RuleBase" id="RU003744"/>
    </source>
</evidence>
<gene>
    <name evidence="7" type="ORF">CES85_5107</name>
</gene>
<dbReference type="SUPFAM" id="SSF53850">
    <property type="entry name" value="Periplasmic binding protein-like II"/>
    <property type="match status" value="1"/>
</dbReference>
<dbReference type="PANTHER" id="PTHR35936">
    <property type="entry name" value="MEMBRANE-BOUND LYTIC MUREIN TRANSGLYCOSYLASE F"/>
    <property type="match status" value="1"/>
</dbReference>
<evidence type="ECO:0000256" key="2">
    <source>
        <dbReference type="ARBA" id="ARBA00010333"/>
    </source>
</evidence>
<dbReference type="Gene3D" id="3.40.190.10">
    <property type="entry name" value="Periplasmic binding protein-like II"/>
    <property type="match status" value="2"/>
</dbReference>